<feature type="binding site" evidence="9">
    <location>
        <position position="51"/>
    </location>
    <ligand>
        <name>FAD</name>
        <dbReference type="ChEBI" id="CHEBI:57692"/>
    </ligand>
</feature>
<feature type="domain" description="FAD/NAD(P)-binding" evidence="13">
    <location>
        <begin position="7"/>
        <end position="319"/>
    </location>
</feature>
<reference evidence="14 15" key="1">
    <citation type="submission" date="2018-08" db="EMBL/GenBank/DDBJ databases">
        <title>Paraburkholderia sp. DHOM06 isolated from forest soil.</title>
        <authorList>
            <person name="Gao Z.-H."/>
            <person name="Qiu L.-H."/>
        </authorList>
    </citation>
    <scope>NUCLEOTIDE SEQUENCE [LARGE SCALE GENOMIC DNA]</scope>
    <source>
        <strain evidence="14 15">DHOM06</strain>
    </source>
</reference>
<dbReference type="InterPro" id="IPR023753">
    <property type="entry name" value="FAD/NAD-binding_dom"/>
</dbReference>
<dbReference type="EMBL" id="QRGA01000001">
    <property type="protein sequence ID" value="RDV00885.1"/>
    <property type="molecule type" value="Genomic_DNA"/>
</dbReference>
<comment type="caution">
    <text evidence="14">The sequence shown here is derived from an EMBL/GenBank/DDBJ whole genome shotgun (WGS) entry which is preliminary data.</text>
</comment>
<organism evidence="14 15">
    <name type="scientific">Trinickia dinghuensis</name>
    <dbReference type="NCBI Taxonomy" id="2291023"/>
    <lineage>
        <taxon>Bacteria</taxon>
        <taxon>Pseudomonadati</taxon>
        <taxon>Pseudomonadota</taxon>
        <taxon>Betaproteobacteria</taxon>
        <taxon>Burkholderiales</taxon>
        <taxon>Burkholderiaceae</taxon>
        <taxon>Trinickia</taxon>
    </lineage>
</organism>
<keyword evidence="4" id="KW-0521">NADP</keyword>
<accession>A0A3D8K7M1</accession>
<keyword evidence="7 11" id="KW-0676">Redox-active center</keyword>
<dbReference type="OrthoDB" id="178496at2"/>
<dbReference type="InterPro" id="IPR036188">
    <property type="entry name" value="FAD/NAD-bd_sf"/>
</dbReference>
<dbReference type="PANTHER" id="PTHR43014:SF2">
    <property type="entry name" value="MERCURIC REDUCTASE"/>
    <property type="match status" value="1"/>
</dbReference>
<keyword evidence="2 11" id="KW-0285">Flavoprotein</keyword>
<evidence type="ECO:0000256" key="6">
    <source>
        <dbReference type="ARBA" id="ARBA00023157"/>
    </source>
</evidence>
<keyword evidence="6" id="KW-1015">Disulfide bond</keyword>
<evidence type="ECO:0000259" key="13">
    <source>
        <dbReference type="Pfam" id="PF07992"/>
    </source>
</evidence>
<keyword evidence="15" id="KW-1185">Reference proteome</keyword>
<dbReference type="Gene3D" id="3.30.390.30">
    <property type="match status" value="1"/>
</dbReference>
<sequence>MSQRFEAIIIGTGQAGPALAARLSGSGMKVAIIERGRFGGTCVNTGCIPTKTLVASAYAARLARRAAEYGVVIGGPITIDMKQVKARKDQISERSSSNVEKWVRGLAHCTVYQGHARFESANTVRVGDELLEAERIFINVGGRALIPPMPGLDQVPYLTNSTMMDVDFLPEHLIVVGGSYIGLEFGQMYRRFGSRVTIVERGPRLIQREDEDVSQAVQEILEAEGIDVQLDSNCLTARRDGDKVVVGLDCSGGAREAAGSHLLLAVGRVPNTDALGLDKAGIATNAHGYIEVDEQLRTNVPGIWALGDCNGRGAFTHTSYNDYEIVAANLLDNDPRKVSDRIPAYALFIDPPLGRVGMTLNEAKQSGRKLLVGTRPMTRVGRAVEKGESQGFMRAIVDADTGAILGASILGVTGDEVVHSLLDVMYAEMPYTTISRAVHVHPTVTELVPTMLQDLQPVA</sequence>
<feature type="domain" description="Pyridine nucleotide-disulphide oxidoreductase dimerisation" evidence="12">
    <location>
        <begin position="345"/>
        <end position="451"/>
    </location>
</feature>
<dbReference type="InterPro" id="IPR012999">
    <property type="entry name" value="Pyr_OxRdtase_I_AS"/>
</dbReference>
<evidence type="ECO:0000256" key="2">
    <source>
        <dbReference type="ARBA" id="ARBA00022630"/>
    </source>
</evidence>
<evidence type="ECO:0000256" key="11">
    <source>
        <dbReference type="RuleBase" id="RU003691"/>
    </source>
</evidence>
<comment type="cofactor">
    <cofactor evidence="9">
        <name>FAD</name>
        <dbReference type="ChEBI" id="CHEBI:57692"/>
    </cofactor>
    <text evidence="9">Binds 1 FAD per subunit.</text>
</comment>
<dbReference type="Gene3D" id="3.50.50.60">
    <property type="entry name" value="FAD/NAD(P)-binding domain"/>
    <property type="match status" value="2"/>
</dbReference>
<feature type="binding site" evidence="9">
    <location>
        <position position="308"/>
    </location>
    <ligand>
        <name>FAD</name>
        <dbReference type="ChEBI" id="CHEBI:57692"/>
    </ligand>
</feature>
<dbReference type="InterPro" id="IPR004099">
    <property type="entry name" value="Pyr_nucl-diS_OxRdtase_dimer"/>
</dbReference>
<dbReference type="InterPro" id="IPR001100">
    <property type="entry name" value="Pyr_nuc-diS_OxRdtase"/>
</dbReference>
<keyword evidence="9" id="KW-0547">Nucleotide-binding</keyword>
<keyword evidence="3 9" id="KW-0274">FAD</keyword>
<dbReference type="NCBIfam" id="NF004990">
    <property type="entry name" value="PRK06370.1-1"/>
    <property type="match status" value="1"/>
</dbReference>
<feature type="binding site" evidence="9">
    <location>
        <begin position="177"/>
        <end position="184"/>
    </location>
    <ligand>
        <name>NAD(+)</name>
        <dbReference type="ChEBI" id="CHEBI:57540"/>
    </ligand>
</feature>
<evidence type="ECO:0000256" key="7">
    <source>
        <dbReference type="ARBA" id="ARBA00023284"/>
    </source>
</evidence>
<evidence type="ECO:0000256" key="5">
    <source>
        <dbReference type="ARBA" id="ARBA00023002"/>
    </source>
</evidence>
<evidence type="ECO:0000313" key="15">
    <source>
        <dbReference type="Proteomes" id="UP000256838"/>
    </source>
</evidence>
<evidence type="ECO:0000259" key="12">
    <source>
        <dbReference type="Pfam" id="PF02852"/>
    </source>
</evidence>
<name>A0A3D8K7M1_9BURK</name>
<feature type="binding site" evidence="9">
    <location>
        <position position="267"/>
    </location>
    <ligand>
        <name>NAD(+)</name>
        <dbReference type="ChEBI" id="CHEBI:57540"/>
    </ligand>
</feature>
<feature type="binding site" evidence="9">
    <location>
        <position position="200"/>
    </location>
    <ligand>
        <name>NAD(+)</name>
        <dbReference type="ChEBI" id="CHEBI:57540"/>
    </ligand>
</feature>
<protein>
    <submittedName>
        <fullName evidence="14">FAD-containing oxidoreductase</fullName>
    </submittedName>
</protein>
<dbReference type="PROSITE" id="PS00076">
    <property type="entry name" value="PYRIDINE_REDOX_1"/>
    <property type="match status" value="1"/>
</dbReference>
<evidence type="ECO:0000256" key="4">
    <source>
        <dbReference type="ARBA" id="ARBA00022857"/>
    </source>
</evidence>
<evidence type="ECO:0000256" key="8">
    <source>
        <dbReference type="PIRSR" id="PIRSR000350-2"/>
    </source>
</evidence>
<dbReference type="GO" id="GO:0016668">
    <property type="term" value="F:oxidoreductase activity, acting on a sulfur group of donors, NAD(P) as acceptor"/>
    <property type="evidence" value="ECO:0007669"/>
    <property type="project" value="InterPro"/>
</dbReference>
<dbReference type="PRINTS" id="PR00368">
    <property type="entry name" value="FADPNR"/>
</dbReference>
<evidence type="ECO:0000313" key="14">
    <source>
        <dbReference type="EMBL" id="RDV00885.1"/>
    </source>
</evidence>
<keyword evidence="9" id="KW-0520">NAD</keyword>
<feature type="active site" description="Proton acceptor" evidence="8">
    <location>
        <position position="441"/>
    </location>
</feature>
<dbReference type="Proteomes" id="UP000256838">
    <property type="component" value="Unassembled WGS sequence"/>
</dbReference>
<dbReference type="GO" id="GO:0050660">
    <property type="term" value="F:flavin adenine dinucleotide binding"/>
    <property type="evidence" value="ECO:0007669"/>
    <property type="project" value="TreeGrafter"/>
</dbReference>
<dbReference type="NCBIfam" id="NF004992">
    <property type="entry name" value="PRK06370.1-4"/>
    <property type="match status" value="1"/>
</dbReference>
<dbReference type="PRINTS" id="PR00411">
    <property type="entry name" value="PNDRDTASEI"/>
</dbReference>
<dbReference type="Pfam" id="PF02852">
    <property type="entry name" value="Pyr_redox_dim"/>
    <property type="match status" value="1"/>
</dbReference>
<keyword evidence="5 11" id="KW-0560">Oxidoreductase</keyword>
<evidence type="ECO:0000256" key="1">
    <source>
        <dbReference type="ARBA" id="ARBA00007532"/>
    </source>
</evidence>
<dbReference type="SUPFAM" id="SSF51905">
    <property type="entry name" value="FAD/NAD(P)-binding domain"/>
    <property type="match status" value="1"/>
</dbReference>
<dbReference type="InterPro" id="IPR016156">
    <property type="entry name" value="FAD/NAD-linked_Rdtase_dimer_sf"/>
</dbReference>
<dbReference type="SUPFAM" id="SSF55424">
    <property type="entry name" value="FAD/NAD-linked reductases, dimerisation (C-terminal) domain"/>
    <property type="match status" value="1"/>
</dbReference>
<dbReference type="PIRSF" id="PIRSF000350">
    <property type="entry name" value="Mercury_reductase_MerA"/>
    <property type="match status" value="1"/>
</dbReference>
<evidence type="ECO:0000256" key="9">
    <source>
        <dbReference type="PIRSR" id="PIRSR000350-3"/>
    </source>
</evidence>
<evidence type="ECO:0000256" key="10">
    <source>
        <dbReference type="PIRSR" id="PIRSR000350-4"/>
    </source>
</evidence>
<comment type="similarity">
    <text evidence="1 11">Belongs to the class-I pyridine nucleotide-disulfide oxidoreductase family.</text>
</comment>
<dbReference type="Pfam" id="PF07992">
    <property type="entry name" value="Pyr_redox_2"/>
    <property type="match status" value="1"/>
</dbReference>
<feature type="disulfide bond" description="Redox-active" evidence="10">
    <location>
        <begin position="42"/>
        <end position="47"/>
    </location>
</feature>
<gene>
    <name evidence="14" type="ORF">DWV00_03895</name>
</gene>
<dbReference type="AlphaFoldDB" id="A0A3D8K7M1"/>
<dbReference type="PANTHER" id="PTHR43014">
    <property type="entry name" value="MERCURIC REDUCTASE"/>
    <property type="match status" value="1"/>
</dbReference>
<evidence type="ECO:0000256" key="3">
    <source>
        <dbReference type="ARBA" id="ARBA00022827"/>
    </source>
</evidence>
<dbReference type="RefSeq" id="WP_115532156.1">
    <property type="nucleotide sequence ID" value="NZ_QRGA01000001.1"/>
</dbReference>
<proteinExistence type="inferred from homology"/>
<dbReference type="GO" id="GO:0003955">
    <property type="term" value="F:NAD(P)H dehydrogenase (quinone) activity"/>
    <property type="evidence" value="ECO:0007669"/>
    <property type="project" value="TreeGrafter"/>
</dbReference>